<keyword evidence="1" id="KW-0732">Signal</keyword>
<proteinExistence type="predicted"/>
<gene>
    <name evidence="2" type="ORF">EHS15_05320</name>
</gene>
<organism evidence="2 3">
    <name type="scientific">Leptospira idonii</name>
    <dbReference type="NCBI Taxonomy" id="1193500"/>
    <lineage>
        <taxon>Bacteria</taxon>
        <taxon>Pseudomonadati</taxon>
        <taxon>Spirochaetota</taxon>
        <taxon>Spirochaetia</taxon>
        <taxon>Leptospirales</taxon>
        <taxon>Leptospiraceae</taxon>
        <taxon>Leptospira</taxon>
    </lineage>
</organism>
<dbReference type="RefSeq" id="WP_135759513.1">
    <property type="nucleotide sequence ID" value="NZ_RQHW01000016.1"/>
</dbReference>
<keyword evidence="3" id="KW-1185">Reference proteome</keyword>
<evidence type="ECO:0000313" key="2">
    <source>
        <dbReference type="EMBL" id="TGN20117.1"/>
    </source>
</evidence>
<reference evidence="2" key="1">
    <citation type="journal article" date="2019" name="PLoS Negl. Trop. Dis.">
        <title>Revisiting the worldwide diversity of Leptospira species in the environment.</title>
        <authorList>
            <person name="Vincent A.T."/>
            <person name="Schiettekatte O."/>
            <person name="Bourhy P."/>
            <person name="Veyrier F.J."/>
            <person name="Picardeau M."/>
        </authorList>
    </citation>
    <scope>NUCLEOTIDE SEQUENCE [LARGE SCALE GENOMIC DNA]</scope>
    <source>
        <strain evidence="2">201300427</strain>
    </source>
</reference>
<feature type="chain" id="PRO_5020242692" description="Thiol:disulfide interchange protein DsbD N-terminal domain-containing protein" evidence="1">
    <location>
        <begin position="24"/>
        <end position="138"/>
    </location>
</feature>
<dbReference type="OrthoDB" id="343490at2"/>
<evidence type="ECO:0008006" key="4">
    <source>
        <dbReference type="Google" id="ProtNLM"/>
    </source>
</evidence>
<dbReference type="EMBL" id="RQHW01000016">
    <property type="protein sequence ID" value="TGN20117.1"/>
    <property type="molecule type" value="Genomic_DNA"/>
</dbReference>
<comment type="caution">
    <text evidence="2">The sequence shown here is derived from an EMBL/GenBank/DDBJ whole genome shotgun (WGS) entry which is preliminary data.</text>
</comment>
<evidence type="ECO:0000256" key="1">
    <source>
        <dbReference type="SAM" id="SignalP"/>
    </source>
</evidence>
<evidence type="ECO:0000313" key="3">
    <source>
        <dbReference type="Proteomes" id="UP000298058"/>
    </source>
</evidence>
<sequence length="138" mass="15223">MKRILSLFLILSALFFAVGVSFASPDGADPPIVLKVKKKEGNNYSLDLELPPNYGFQKDAPHRVLVSGSGGLKVEKADLNLSGPVHPKKAEYYEYVKPLSLQLKGKGDLEISAKLFYCDFKKNICIPGKVSRKIQIVD</sequence>
<dbReference type="NCBIfam" id="NF047487">
    <property type="entry name" value="MPL17FamLepto"/>
    <property type="match status" value="1"/>
</dbReference>
<name>A0A4R9M2Z0_9LEPT</name>
<protein>
    <recommendedName>
        <fullName evidence="4">Thiol:disulfide interchange protein DsbD N-terminal domain-containing protein</fullName>
    </recommendedName>
</protein>
<dbReference type="Proteomes" id="UP000298058">
    <property type="component" value="Unassembled WGS sequence"/>
</dbReference>
<dbReference type="AlphaFoldDB" id="A0A4R9M2Z0"/>
<accession>A0A4R9M2Z0</accession>
<feature type="signal peptide" evidence="1">
    <location>
        <begin position="1"/>
        <end position="23"/>
    </location>
</feature>